<dbReference type="OrthoDB" id="9766256at2"/>
<protein>
    <submittedName>
        <fullName evidence="1">SusD-like starch-binding protein associating with outer membrane</fullName>
    </submittedName>
</protein>
<evidence type="ECO:0000313" key="1">
    <source>
        <dbReference type="EMBL" id="TDS16106.1"/>
    </source>
</evidence>
<evidence type="ECO:0000313" key="2">
    <source>
        <dbReference type="Proteomes" id="UP000294752"/>
    </source>
</evidence>
<proteinExistence type="predicted"/>
<organism evidence="1 2">
    <name type="scientific">Sphingobacterium paludis</name>
    <dbReference type="NCBI Taxonomy" id="1476465"/>
    <lineage>
        <taxon>Bacteria</taxon>
        <taxon>Pseudomonadati</taxon>
        <taxon>Bacteroidota</taxon>
        <taxon>Sphingobacteriia</taxon>
        <taxon>Sphingobacteriales</taxon>
        <taxon>Sphingobacteriaceae</taxon>
        <taxon>Sphingobacterium</taxon>
    </lineage>
</organism>
<dbReference type="InterPro" id="IPR011990">
    <property type="entry name" value="TPR-like_helical_dom_sf"/>
</dbReference>
<keyword evidence="2" id="KW-1185">Reference proteome</keyword>
<comment type="caution">
    <text evidence="1">The sequence shown here is derived from an EMBL/GenBank/DDBJ whole genome shotgun (WGS) entry which is preliminary data.</text>
</comment>
<dbReference type="SUPFAM" id="SSF48452">
    <property type="entry name" value="TPR-like"/>
    <property type="match status" value="1"/>
</dbReference>
<sequence length="517" mass="57254">MKVIKHIYSSGITGLLILVFASCSKETFTEINTDPNRPVAVSTPSILVSAEKQLMNTLRNEEMNLRGAQLYAQYFSQNIYTDQSRYVVTNSYADNYWTGLYKALNNLNEIILLNTDEATRATATAGNAGTNANQIAIARVLKAFAFHSLTDVFGDVPYQSYGNADPDFQALQQNPDNLTPAYASQEKIYTDLLEELRQSADTLQKYAAATTFGNADIIYKGQNAKWAKFANSLRLRLATRIAKKDPARARTHIEDALSKGVFTSNADNATFKYTATSPNEAPLYRATVIANRKDFAVSHVLIEALQGRRGPFTASDPRLPKFAKPNVKGQYVGQPYGLTLAAGNMFPTDSISLPGDLINAADYAEVLQEYAEVAFLIAEYRGWDQAAYEQGVRASLEKWGVTSGEAAAYVAALPAANQERVLSQKYLALFNQGVEAWTEIRRTGYPLFLVKKDDIIWSGIRSGSTVTFRFTPEVGSAAPTRFVYPLKEQSTNRANYQKALANQGDDVTSTKLWWNRE</sequence>
<dbReference type="AlphaFoldDB" id="A0A4R7DAL4"/>
<dbReference type="Gene3D" id="1.25.40.390">
    <property type="match status" value="1"/>
</dbReference>
<accession>A0A4R7DAL4</accession>
<reference evidence="1 2" key="1">
    <citation type="submission" date="2019-03" db="EMBL/GenBank/DDBJ databases">
        <title>Genomic Encyclopedia of Type Strains, Phase III (KMG-III): the genomes of soil and plant-associated and newly described type strains.</title>
        <authorList>
            <person name="Whitman W."/>
        </authorList>
    </citation>
    <scope>NUCLEOTIDE SEQUENCE [LARGE SCALE GENOMIC DNA]</scope>
    <source>
        <strain evidence="1 2">CGMCC 1.12801</strain>
    </source>
</reference>
<dbReference type="RefSeq" id="WP_133639368.1">
    <property type="nucleotide sequence ID" value="NZ_SNZV01000002.1"/>
</dbReference>
<dbReference type="Proteomes" id="UP000294752">
    <property type="component" value="Unassembled WGS sequence"/>
</dbReference>
<name>A0A4R7DAL4_9SPHI</name>
<dbReference type="InterPro" id="IPR041662">
    <property type="entry name" value="SusD-like_2"/>
</dbReference>
<dbReference type="EMBL" id="SNZV01000002">
    <property type="protein sequence ID" value="TDS16106.1"/>
    <property type="molecule type" value="Genomic_DNA"/>
</dbReference>
<gene>
    <name evidence="1" type="ORF">B0I21_102432</name>
</gene>
<dbReference type="Pfam" id="PF12771">
    <property type="entry name" value="SusD-like_2"/>
    <property type="match status" value="1"/>
</dbReference>
<dbReference type="PROSITE" id="PS51257">
    <property type="entry name" value="PROKAR_LIPOPROTEIN"/>
    <property type="match status" value="1"/>
</dbReference>